<organism evidence="1 2">
    <name type="scientific">Ditylenchus dipsaci</name>
    <dbReference type="NCBI Taxonomy" id="166011"/>
    <lineage>
        <taxon>Eukaryota</taxon>
        <taxon>Metazoa</taxon>
        <taxon>Ecdysozoa</taxon>
        <taxon>Nematoda</taxon>
        <taxon>Chromadorea</taxon>
        <taxon>Rhabditida</taxon>
        <taxon>Tylenchina</taxon>
        <taxon>Tylenchomorpha</taxon>
        <taxon>Sphaerularioidea</taxon>
        <taxon>Anguinidae</taxon>
        <taxon>Anguininae</taxon>
        <taxon>Ditylenchus</taxon>
    </lineage>
</organism>
<accession>A0A915DX90</accession>
<protein>
    <submittedName>
        <fullName evidence="2">Uncharacterized protein</fullName>
    </submittedName>
</protein>
<keyword evidence="1" id="KW-1185">Reference proteome</keyword>
<dbReference type="AlphaFoldDB" id="A0A915DX90"/>
<name>A0A915DX90_9BILA</name>
<evidence type="ECO:0000313" key="2">
    <source>
        <dbReference type="WBParaSite" id="jg2370"/>
    </source>
</evidence>
<dbReference type="Proteomes" id="UP000887574">
    <property type="component" value="Unplaced"/>
</dbReference>
<evidence type="ECO:0000313" key="1">
    <source>
        <dbReference type="Proteomes" id="UP000887574"/>
    </source>
</evidence>
<reference evidence="2" key="1">
    <citation type="submission" date="2022-11" db="UniProtKB">
        <authorList>
            <consortium name="WormBaseParasite"/>
        </authorList>
    </citation>
    <scope>IDENTIFICATION</scope>
</reference>
<sequence>MDVFACKELPWFELFKHSVFGLFYKYNVTIRVCITVRAAHRRLHDALGVDHPTVGRPLQDLNEFSALTTCTISSIWQEEWLQRRDVSTTR</sequence>
<dbReference type="WBParaSite" id="jg2370">
    <property type="protein sequence ID" value="jg2370"/>
    <property type="gene ID" value="jg2370"/>
</dbReference>
<proteinExistence type="predicted"/>